<evidence type="ECO:0000256" key="7">
    <source>
        <dbReference type="ARBA" id="ARBA00022617"/>
    </source>
</evidence>
<evidence type="ECO:0000256" key="11">
    <source>
        <dbReference type="ARBA" id="ARBA00022989"/>
    </source>
</evidence>
<keyword evidence="6 14" id="KW-0997">Cell inner membrane</keyword>
<reference evidence="17 18" key="1">
    <citation type="journal article" date="2018" name="Front. Microbiol.">
        <title>Genetic and Phylogenetic Characteristics of Pasteurella multocida Isolates From Different Host Species.</title>
        <authorList>
            <person name="Peng Z."/>
            <person name="Liang W."/>
            <person name="Wang F."/>
            <person name="Xu Z."/>
            <person name="Xie Z."/>
            <person name="Lian Z."/>
            <person name="Hua L."/>
            <person name="Zhou R."/>
            <person name="Chen H."/>
            <person name="Wu B."/>
        </authorList>
    </citation>
    <scope>NUCLEOTIDE SEQUENCE [LARGE SCALE GENOMIC DNA]</scope>
    <source>
        <strain evidence="17 18">HNA06</strain>
    </source>
</reference>
<dbReference type="Gene3D" id="1.10.3820.10">
    <property type="entry name" value="Di-heme elbow motif domain"/>
    <property type="match status" value="1"/>
</dbReference>
<evidence type="ECO:0000256" key="9">
    <source>
        <dbReference type="ARBA" id="ARBA00022723"/>
    </source>
</evidence>
<keyword evidence="9 14" id="KW-0479">Metal-binding</keyword>
<evidence type="ECO:0000256" key="2">
    <source>
        <dbReference type="ARBA" id="ARBA00006417"/>
    </source>
</evidence>
<feature type="binding site" description="covalent" evidence="15">
    <location>
        <position position="143"/>
    </location>
    <ligand>
        <name>heme</name>
        <dbReference type="ChEBI" id="CHEBI:30413"/>
        <label>3</label>
    </ligand>
</feature>
<comment type="similarity">
    <text evidence="3">Belongs to the NapC/NirT/NrfH family.</text>
</comment>
<keyword evidence="4 14" id="KW-0813">Transport</keyword>
<organism evidence="17 18">
    <name type="scientific">Pasteurella multocida</name>
    <dbReference type="NCBI Taxonomy" id="747"/>
    <lineage>
        <taxon>Bacteria</taxon>
        <taxon>Pseudomonadati</taxon>
        <taxon>Pseudomonadota</taxon>
        <taxon>Gammaproteobacteria</taxon>
        <taxon>Pasteurellales</taxon>
        <taxon>Pasteurellaceae</taxon>
        <taxon>Pasteurella</taxon>
    </lineage>
</organism>
<dbReference type="InterPro" id="IPR009154">
    <property type="entry name" value="Membr-bd_4haem_cyt_TorC"/>
</dbReference>
<dbReference type="Proteomes" id="UP000540079">
    <property type="component" value="Unassembled WGS sequence"/>
</dbReference>
<feature type="binding site" description="axial binding residue" evidence="16">
    <location>
        <position position="176"/>
    </location>
    <ligand>
        <name>heme</name>
        <dbReference type="ChEBI" id="CHEBI:30413"/>
        <label>4</label>
    </ligand>
    <ligandPart>
        <name>Fe</name>
        <dbReference type="ChEBI" id="CHEBI:18248"/>
    </ligandPart>
</feature>
<keyword evidence="5 14" id="KW-1003">Cell membrane</keyword>
<comment type="caution">
    <text evidence="17">The sequence shown here is derived from an EMBL/GenBank/DDBJ whole genome shotgun (WGS) entry which is preliminary data.</text>
</comment>
<dbReference type="NCBIfam" id="TIGR02162">
    <property type="entry name" value="torC"/>
    <property type="match status" value="1"/>
</dbReference>
<comment type="similarity">
    <text evidence="2 14">Belongs to the TorC/TorY family.</text>
</comment>
<dbReference type="FunFam" id="1.10.3820.10:FF:000001">
    <property type="entry name" value="Cytochrome c-type protein"/>
    <property type="match status" value="1"/>
</dbReference>
<proteinExistence type="inferred from homology"/>
<feature type="binding site" description="axial binding residue" evidence="16">
    <location>
        <position position="144"/>
    </location>
    <ligand>
        <name>heme</name>
        <dbReference type="ChEBI" id="CHEBI:30413"/>
        <label>3</label>
    </ligand>
    <ligandPart>
        <name>Fe</name>
        <dbReference type="ChEBI" id="CHEBI:18248"/>
    </ligandPart>
</feature>
<feature type="binding site" description="axial binding residue" evidence="16">
    <location>
        <position position="84"/>
    </location>
    <ligand>
        <name>heme</name>
        <dbReference type="ChEBI" id="CHEBI:30413"/>
        <label>2</label>
    </ligand>
    <ligandPart>
        <name>Fe</name>
        <dbReference type="ChEBI" id="CHEBI:18248"/>
    </ligandPart>
</feature>
<evidence type="ECO:0000256" key="13">
    <source>
        <dbReference type="ARBA" id="ARBA00023136"/>
    </source>
</evidence>
<keyword evidence="7 14" id="KW-0349">Heme</keyword>
<sequence length="392" mass="44460">MKFFMLIKRFFTKPSAKIGLGILVSIGFIAGAISWQKFNDLMDHTSTEEFCIGCHSMQQPLEELKQTAHWSNRSGVTATCSSCHLPHDKTAKYARKVQAVREVFAEFTGKYEEEGAFEKHRQEMAEREWARFAANGSKECKACHSYERMNFDKMSEAARKAMIPAAAKDQSCMDCHKGVAHHLPKTQVSEGSTSKFDQFVAKAPQADKTYYSKANIALFKDEAMQAQIGQLETAVPVRFVKAGQGADLVEMTMWRKDKGFGRIWYHQFGKNITDAVLSKEFMQNAPHFTVLAKQEDPLTGLTWQQVSMQVWIAKSQLIEDVKPVWAAAESMYKIQCSTCHRQPEVAHFDSNTWIGLFNGMVGFTNMDKQTSKEVLRYLQLHSSDFEAHSDSK</sequence>
<dbReference type="RefSeq" id="WP_005755389.1">
    <property type="nucleotide sequence ID" value="NZ_CP020403.2"/>
</dbReference>
<keyword evidence="10 14" id="KW-0249">Electron transport</keyword>
<feature type="binding site" description="covalent" evidence="15">
    <location>
        <position position="336"/>
    </location>
    <ligand>
        <name>heme</name>
        <dbReference type="ChEBI" id="CHEBI:30413"/>
        <label>5</label>
    </ligand>
</feature>
<keyword evidence="13 14" id="KW-0472">Membrane</keyword>
<feature type="binding site" description="covalent" evidence="15">
    <location>
        <position position="175"/>
    </location>
    <ligand>
        <name>heme</name>
        <dbReference type="ChEBI" id="CHEBI:30413"/>
        <label>4</label>
    </ligand>
</feature>
<feature type="binding site" description="axial binding residue" evidence="16">
    <location>
        <position position="55"/>
    </location>
    <ligand>
        <name>heme</name>
        <dbReference type="ChEBI" id="CHEBI:30413"/>
        <label>1</label>
    </ligand>
    <ligandPart>
        <name>Fe</name>
        <dbReference type="ChEBI" id="CHEBI:18248"/>
    </ligandPart>
</feature>
<evidence type="ECO:0000313" key="17">
    <source>
        <dbReference type="EMBL" id="NNI79166.1"/>
    </source>
</evidence>
<dbReference type="PANTHER" id="PTHR30333:SF1">
    <property type="entry name" value="CYTOCHROME C-TYPE PROTEIN NAPC"/>
    <property type="match status" value="1"/>
</dbReference>
<evidence type="ECO:0000256" key="1">
    <source>
        <dbReference type="ARBA" id="ARBA00004249"/>
    </source>
</evidence>
<evidence type="ECO:0000256" key="3">
    <source>
        <dbReference type="ARBA" id="ARBA00007395"/>
    </source>
</evidence>
<evidence type="ECO:0000256" key="6">
    <source>
        <dbReference type="ARBA" id="ARBA00022519"/>
    </source>
</evidence>
<dbReference type="GO" id="GO:0009055">
    <property type="term" value="F:electron transfer activity"/>
    <property type="evidence" value="ECO:0007669"/>
    <property type="project" value="UniProtKB-UniRule"/>
</dbReference>
<evidence type="ECO:0000256" key="12">
    <source>
        <dbReference type="ARBA" id="ARBA00023004"/>
    </source>
</evidence>
<feature type="binding site" description="covalent" evidence="15">
    <location>
        <position position="51"/>
    </location>
    <ligand>
        <name>heme</name>
        <dbReference type="ChEBI" id="CHEBI:30413"/>
        <label>1</label>
    </ligand>
</feature>
<dbReference type="PANTHER" id="PTHR30333">
    <property type="entry name" value="CYTOCHROME C-TYPE PROTEIN"/>
    <property type="match status" value="1"/>
</dbReference>
<comment type="subcellular location">
    <subcellularLocation>
        <location evidence="1">Cell inner membrane</location>
        <topology evidence="1">Single-pass type II membrane protein</topology>
    </subcellularLocation>
</comment>
<dbReference type="GO" id="GO:0005886">
    <property type="term" value="C:plasma membrane"/>
    <property type="evidence" value="ECO:0007669"/>
    <property type="project" value="UniProtKB-SubCell"/>
</dbReference>
<comment type="PTM">
    <text evidence="15">Binds 5 heme groups per subunit.</text>
</comment>
<dbReference type="InterPro" id="IPR036280">
    <property type="entry name" value="Multihaem_cyt_sf"/>
</dbReference>
<feature type="binding site" description="covalent" evidence="15">
    <location>
        <position position="339"/>
    </location>
    <ligand>
        <name>heme</name>
        <dbReference type="ChEBI" id="CHEBI:30413"/>
        <label>5</label>
    </ligand>
</feature>
<name>A0A379BE34_PASMD</name>
<evidence type="ECO:0000313" key="18">
    <source>
        <dbReference type="Proteomes" id="UP000540079"/>
    </source>
</evidence>
<feature type="binding site" description="covalent" evidence="15">
    <location>
        <position position="80"/>
    </location>
    <ligand>
        <name>heme</name>
        <dbReference type="ChEBI" id="CHEBI:30413"/>
        <label>2</label>
    </ligand>
</feature>
<dbReference type="GO" id="GO:0009276">
    <property type="term" value="C:Gram-negative-bacterium-type cell wall"/>
    <property type="evidence" value="ECO:0007669"/>
    <property type="project" value="UniProtKB-UniRule"/>
</dbReference>
<dbReference type="GO" id="GO:0005506">
    <property type="term" value="F:iron ion binding"/>
    <property type="evidence" value="ECO:0007669"/>
    <property type="project" value="UniProtKB-UniRule"/>
</dbReference>
<dbReference type="Pfam" id="PF03264">
    <property type="entry name" value="Cytochrom_NNT"/>
    <property type="match status" value="1"/>
</dbReference>
<feature type="binding site" description="covalent" evidence="15">
    <location>
        <position position="140"/>
    </location>
    <ligand>
        <name>heme</name>
        <dbReference type="ChEBI" id="CHEBI:30413"/>
        <label>3</label>
    </ligand>
</feature>
<evidence type="ECO:0000256" key="5">
    <source>
        <dbReference type="ARBA" id="ARBA00022475"/>
    </source>
</evidence>
<dbReference type="InterPro" id="IPR038266">
    <property type="entry name" value="NapC/NirT_cytc_sf"/>
</dbReference>
<evidence type="ECO:0000256" key="16">
    <source>
        <dbReference type="PIRSR" id="PIRSR000014-2"/>
    </source>
</evidence>
<accession>A0A379BE34</accession>
<evidence type="ECO:0000256" key="15">
    <source>
        <dbReference type="PIRSR" id="PIRSR000014-1"/>
    </source>
</evidence>
<dbReference type="InterPro" id="IPR005126">
    <property type="entry name" value="NapC/NirT_cyt_c_N"/>
</dbReference>
<gene>
    <name evidence="17" type="primary">torC</name>
    <name evidence="17" type="ORF">C2800_07040</name>
</gene>
<dbReference type="GO" id="GO:0020037">
    <property type="term" value="F:heme binding"/>
    <property type="evidence" value="ECO:0007669"/>
    <property type="project" value="UniProtKB-UniRule"/>
</dbReference>
<keyword evidence="11" id="KW-1133">Transmembrane helix</keyword>
<evidence type="ECO:0000256" key="8">
    <source>
        <dbReference type="ARBA" id="ARBA00022692"/>
    </source>
</evidence>
<keyword evidence="12 14" id="KW-0408">Iron</keyword>
<keyword evidence="8" id="KW-0812">Transmembrane</keyword>
<evidence type="ECO:0000256" key="4">
    <source>
        <dbReference type="ARBA" id="ARBA00022448"/>
    </source>
</evidence>
<feature type="binding site" description="covalent" evidence="15">
    <location>
        <position position="172"/>
    </location>
    <ligand>
        <name>heme</name>
        <dbReference type="ChEBI" id="CHEBI:30413"/>
        <label>4</label>
    </ligand>
</feature>
<feature type="binding site" description="covalent" evidence="15">
    <location>
        <position position="83"/>
    </location>
    <ligand>
        <name>heme</name>
        <dbReference type="ChEBI" id="CHEBI:30413"/>
        <label>2</label>
    </ligand>
</feature>
<feature type="binding site" description="covalent" evidence="15">
    <location>
        <position position="54"/>
    </location>
    <ligand>
        <name>heme</name>
        <dbReference type="ChEBI" id="CHEBI:30413"/>
        <label>1</label>
    </ligand>
</feature>
<protein>
    <recommendedName>
        <fullName evidence="14">Cytochrome c-type protein</fullName>
    </recommendedName>
</protein>
<dbReference type="AlphaFoldDB" id="A0A379BE34"/>
<dbReference type="InterPro" id="IPR051174">
    <property type="entry name" value="Cytochrome_c-type_ET"/>
</dbReference>
<dbReference type="SUPFAM" id="SSF48695">
    <property type="entry name" value="Multiheme cytochromes"/>
    <property type="match status" value="1"/>
</dbReference>
<dbReference type="EMBL" id="PPVL01000006">
    <property type="protein sequence ID" value="NNI79166.1"/>
    <property type="molecule type" value="Genomic_DNA"/>
</dbReference>
<dbReference type="GO" id="GO:0009061">
    <property type="term" value="P:anaerobic respiration"/>
    <property type="evidence" value="ECO:0007669"/>
    <property type="project" value="TreeGrafter"/>
</dbReference>
<evidence type="ECO:0000256" key="10">
    <source>
        <dbReference type="ARBA" id="ARBA00022982"/>
    </source>
</evidence>
<feature type="binding site" description="axial binding residue" evidence="16">
    <location>
        <position position="340"/>
    </location>
    <ligand>
        <name>heme</name>
        <dbReference type="ChEBI" id="CHEBI:30413"/>
        <label>5</label>
    </ligand>
    <ligandPart>
        <name>Fe</name>
        <dbReference type="ChEBI" id="CHEBI:18248"/>
    </ligandPart>
</feature>
<dbReference type="PIRSF" id="PIRSF000014">
    <property type="entry name" value="4_hem_cytch_TorC"/>
    <property type="match status" value="1"/>
</dbReference>
<evidence type="ECO:0000256" key="14">
    <source>
        <dbReference type="PIRNR" id="PIRNR000014"/>
    </source>
</evidence>